<dbReference type="GO" id="GO:0016853">
    <property type="term" value="F:isomerase activity"/>
    <property type="evidence" value="ECO:0007669"/>
    <property type="project" value="UniProtKB-KW"/>
</dbReference>
<dbReference type="PANTHER" id="PTHR13774">
    <property type="entry name" value="PHENAZINE BIOSYNTHESIS PROTEIN"/>
    <property type="match status" value="1"/>
</dbReference>
<evidence type="ECO:0000313" key="3">
    <source>
        <dbReference type="EMBL" id="NAW33824.1"/>
    </source>
</evidence>
<name>A0A7X4W3U8_9GAMM</name>
<dbReference type="Pfam" id="PF02567">
    <property type="entry name" value="PhzC-PhzF"/>
    <property type="match status" value="1"/>
</dbReference>
<evidence type="ECO:0000256" key="1">
    <source>
        <dbReference type="ARBA" id="ARBA00008270"/>
    </source>
</evidence>
<accession>A0A7X4W3U8</accession>
<dbReference type="Proteomes" id="UP000487929">
    <property type="component" value="Unassembled WGS sequence"/>
</dbReference>
<keyword evidence="4" id="KW-1185">Reference proteome</keyword>
<dbReference type="Gene3D" id="3.10.310.10">
    <property type="entry name" value="Diaminopimelate Epimerase, Chain A, domain 1"/>
    <property type="match status" value="2"/>
</dbReference>
<dbReference type="InterPro" id="IPR003719">
    <property type="entry name" value="Phenazine_PhzF-like"/>
</dbReference>
<evidence type="ECO:0000313" key="4">
    <source>
        <dbReference type="Proteomes" id="UP000487929"/>
    </source>
</evidence>
<dbReference type="NCBIfam" id="TIGR00654">
    <property type="entry name" value="PhzF_family"/>
    <property type="match status" value="1"/>
</dbReference>
<dbReference type="RefSeq" id="WP_161431123.1">
    <property type="nucleotide sequence ID" value="NZ_WUTT01000001.1"/>
</dbReference>
<comment type="caution">
    <text evidence="3">The sequence shown here is derived from an EMBL/GenBank/DDBJ whole genome shotgun (WGS) entry which is preliminary data.</text>
</comment>
<dbReference type="GO" id="GO:0005737">
    <property type="term" value="C:cytoplasm"/>
    <property type="evidence" value="ECO:0007669"/>
    <property type="project" value="TreeGrafter"/>
</dbReference>
<dbReference type="EMBL" id="WUTT01000001">
    <property type="protein sequence ID" value="NAW33824.1"/>
    <property type="molecule type" value="Genomic_DNA"/>
</dbReference>
<evidence type="ECO:0000256" key="2">
    <source>
        <dbReference type="PIRSR" id="PIRSR016184-1"/>
    </source>
</evidence>
<dbReference type="SUPFAM" id="SSF54506">
    <property type="entry name" value="Diaminopimelate epimerase-like"/>
    <property type="match status" value="1"/>
</dbReference>
<organism evidence="3 4">
    <name type="scientific">Halomonas alimentaria</name>
    <dbReference type="NCBI Taxonomy" id="147248"/>
    <lineage>
        <taxon>Bacteria</taxon>
        <taxon>Pseudomonadati</taxon>
        <taxon>Pseudomonadota</taxon>
        <taxon>Gammaproteobacteria</taxon>
        <taxon>Oceanospirillales</taxon>
        <taxon>Halomonadaceae</taxon>
        <taxon>Halomonas</taxon>
    </lineage>
</organism>
<dbReference type="PIRSF" id="PIRSF016184">
    <property type="entry name" value="PhzC_PhzF"/>
    <property type="match status" value="1"/>
</dbReference>
<reference evidence="3 4" key="1">
    <citation type="submission" date="2019-12" db="EMBL/GenBank/DDBJ databases">
        <title>Draft genome sequencing of Halomonas alimentaria DSM 15356.</title>
        <authorList>
            <person name="Pandiyan K."/>
            <person name="Kushwaha P."/>
            <person name="Gowdham M."/>
            <person name="Chakdar H."/>
            <person name="Singh A."/>
            <person name="Kumar M."/>
            <person name="Saxena A.K."/>
        </authorList>
    </citation>
    <scope>NUCLEOTIDE SEQUENCE [LARGE SCALE GENOMIC DNA]</scope>
    <source>
        <strain evidence="3 4">DSM 15356</strain>
    </source>
</reference>
<dbReference type="OrthoDB" id="9788221at2"/>
<feature type="active site" evidence="2">
    <location>
        <position position="45"/>
    </location>
</feature>
<dbReference type="AlphaFoldDB" id="A0A7X4W3U8"/>
<comment type="similarity">
    <text evidence="1">Belongs to the PhzF family.</text>
</comment>
<protein>
    <submittedName>
        <fullName evidence="3">PhzF family phenazine biosynthesis isomerase</fullName>
    </submittedName>
</protein>
<dbReference type="PANTHER" id="PTHR13774:SF32">
    <property type="entry name" value="ANTISENSE-ENHANCING SEQUENCE 1"/>
    <property type="match status" value="1"/>
</dbReference>
<keyword evidence="3" id="KW-0413">Isomerase</keyword>
<proteinExistence type="inferred from homology"/>
<sequence>MTEYSLLDVFTDRAFAGNPLAVFPYAEGLASGTMQAIANELNLSETVFVGEAIGQHRYPIRIFTPTEELPFAGHPTIGTAHLLVALGLAERGCPLILEAGVGPIVVEFDNELARFTTAAPFSSLPSSLNRTAAAQLLGLRAHQVLSEPVLASCGLPYHLVELASFEALERARPSPGIWSEWVSPSGHEQVYLYVVGKGAGASPFVRARMFSTPGGVREDPATGSAAAALAGYLAQNRGVGRWRWQIEQGIEMGRPSRILAEAERTEDEFSIRIEGEAVIVGRGTLLLQESSEIP</sequence>
<gene>
    <name evidence="3" type="ORF">GRB96_05240</name>
</gene>